<evidence type="ECO:0000259" key="1">
    <source>
        <dbReference type="Pfam" id="PF04149"/>
    </source>
</evidence>
<accession>A0ABQ2DZZ3</accession>
<reference evidence="3" key="1">
    <citation type="journal article" date="2019" name="Int. J. Syst. Evol. Microbiol.">
        <title>The Global Catalogue of Microorganisms (GCM) 10K type strain sequencing project: providing services to taxonomists for standard genome sequencing and annotation.</title>
        <authorList>
            <consortium name="The Broad Institute Genomics Platform"/>
            <consortium name="The Broad Institute Genome Sequencing Center for Infectious Disease"/>
            <person name="Wu L."/>
            <person name="Ma J."/>
        </authorList>
    </citation>
    <scope>NUCLEOTIDE SEQUENCE [LARGE SCALE GENOMIC DNA]</scope>
    <source>
        <strain evidence="3">CGMCC 4.7275</strain>
    </source>
</reference>
<dbReference type="Proteomes" id="UP000660265">
    <property type="component" value="Unassembled WGS sequence"/>
</dbReference>
<dbReference type="InterPro" id="IPR007278">
    <property type="entry name" value="DUF397"/>
</dbReference>
<evidence type="ECO:0000313" key="2">
    <source>
        <dbReference type="EMBL" id="GGJ83099.1"/>
    </source>
</evidence>
<gene>
    <name evidence="2" type="ORF">GCM10011583_13440</name>
</gene>
<protein>
    <recommendedName>
        <fullName evidence="1">DUF397 domain-containing protein</fullName>
    </recommendedName>
</protein>
<dbReference type="Pfam" id="PF04149">
    <property type="entry name" value="DUF397"/>
    <property type="match status" value="1"/>
</dbReference>
<dbReference type="EMBL" id="BMMV01000003">
    <property type="protein sequence ID" value="GGJ83099.1"/>
    <property type="molecule type" value="Genomic_DNA"/>
</dbReference>
<feature type="domain" description="DUF397" evidence="1">
    <location>
        <begin position="7"/>
        <end position="55"/>
    </location>
</feature>
<dbReference type="RefSeq" id="WP_189106362.1">
    <property type="nucleotide sequence ID" value="NZ_BMMV01000003.1"/>
</dbReference>
<evidence type="ECO:0000313" key="3">
    <source>
        <dbReference type="Proteomes" id="UP000660265"/>
    </source>
</evidence>
<sequence>MSDLYVARWKKSSFSEEENCVEIATGSTVLVRDSKRAVMDSHLSFDYGAWRAFVGLCKAGDQS</sequence>
<organism evidence="2 3">
    <name type="scientific">Streptomyces camponoticapitis</name>
    <dbReference type="NCBI Taxonomy" id="1616125"/>
    <lineage>
        <taxon>Bacteria</taxon>
        <taxon>Bacillati</taxon>
        <taxon>Actinomycetota</taxon>
        <taxon>Actinomycetes</taxon>
        <taxon>Kitasatosporales</taxon>
        <taxon>Streptomycetaceae</taxon>
        <taxon>Streptomyces</taxon>
    </lineage>
</organism>
<comment type="caution">
    <text evidence="2">The sequence shown here is derived from an EMBL/GenBank/DDBJ whole genome shotgun (WGS) entry which is preliminary data.</text>
</comment>
<keyword evidence="3" id="KW-1185">Reference proteome</keyword>
<proteinExistence type="predicted"/>
<name>A0ABQ2DZZ3_9ACTN</name>